<keyword evidence="10" id="KW-1185">Reference proteome</keyword>
<keyword evidence="5 7" id="KW-1133">Transmembrane helix</keyword>
<feature type="transmembrane region" description="Helical" evidence="7">
    <location>
        <begin position="7"/>
        <end position="29"/>
    </location>
</feature>
<feature type="transmembrane region" description="Helical" evidence="7">
    <location>
        <begin position="285"/>
        <end position="308"/>
    </location>
</feature>
<dbReference type="InterPro" id="IPR050545">
    <property type="entry name" value="Mycobact_MmpL"/>
</dbReference>
<keyword evidence="6 7" id="KW-0472">Membrane</keyword>
<dbReference type="AlphaFoldDB" id="A0A318HM25"/>
<evidence type="ECO:0000256" key="3">
    <source>
        <dbReference type="ARBA" id="ARBA00022475"/>
    </source>
</evidence>
<dbReference type="OrthoDB" id="2365435at2"/>
<evidence type="ECO:0000256" key="1">
    <source>
        <dbReference type="ARBA" id="ARBA00004651"/>
    </source>
</evidence>
<dbReference type="PANTHER" id="PTHR33406:SF6">
    <property type="entry name" value="MEMBRANE PROTEIN YDGH-RELATED"/>
    <property type="match status" value="1"/>
</dbReference>
<dbReference type="InterPro" id="IPR004869">
    <property type="entry name" value="MMPL_dom"/>
</dbReference>
<evidence type="ECO:0000256" key="6">
    <source>
        <dbReference type="ARBA" id="ARBA00023136"/>
    </source>
</evidence>
<comment type="subcellular location">
    <subcellularLocation>
        <location evidence="1">Cell membrane</location>
        <topology evidence="1">Multi-pass membrane protein</topology>
    </subcellularLocation>
</comment>
<comment type="caution">
    <text evidence="9">The sequence shown here is derived from an EMBL/GenBank/DDBJ whole genome shotgun (WGS) entry which is preliminary data.</text>
</comment>
<feature type="transmembrane region" description="Helical" evidence="7">
    <location>
        <begin position="783"/>
        <end position="804"/>
    </location>
</feature>
<dbReference type="PANTHER" id="PTHR33406">
    <property type="entry name" value="MEMBRANE PROTEIN MJ1562-RELATED"/>
    <property type="match status" value="1"/>
</dbReference>
<dbReference type="Proteomes" id="UP000247781">
    <property type="component" value="Unassembled WGS sequence"/>
</dbReference>
<evidence type="ECO:0000256" key="7">
    <source>
        <dbReference type="SAM" id="Phobius"/>
    </source>
</evidence>
<dbReference type="Gene3D" id="1.20.1640.10">
    <property type="entry name" value="Multidrug efflux transporter AcrB transmembrane domain"/>
    <property type="match status" value="2"/>
</dbReference>
<feature type="transmembrane region" description="Helical" evidence="7">
    <location>
        <begin position="816"/>
        <end position="834"/>
    </location>
</feature>
<evidence type="ECO:0000256" key="5">
    <source>
        <dbReference type="ARBA" id="ARBA00022989"/>
    </source>
</evidence>
<dbReference type="RefSeq" id="WP_110314924.1">
    <property type="nucleotide sequence ID" value="NZ_QJJU01000002.1"/>
</dbReference>
<dbReference type="SUPFAM" id="SSF82866">
    <property type="entry name" value="Multidrug efflux transporter AcrB transmembrane domain"/>
    <property type="match status" value="2"/>
</dbReference>
<feature type="transmembrane region" description="Helical" evidence="7">
    <location>
        <begin position="757"/>
        <end position="776"/>
    </location>
</feature>
<reference evidence="9 10" key="2">
    <citation type="submission" date="2018-06" db="EMBL/GenBank/DDBJ databases">
        <title>Sequencing of bacterial isolates from soil warming experiment in Harvard Forest, Massachusetts, USA.</title>
        <authorList>
            <person name="Deangelis K.PhD."/>
        </authorList>
    </citation>
    <scope>NUCLEOTIDE SEQUENCE [LARGE SCALE GENOMIC DNA]</scope>
    <source>
        <strain evidence="9 10">GAS496</strain>
    </source>
</reference>
<protein>
    <submittedName>
        <fullName evidence="9">RND superfamily putative drug exporter</fullName>
    </submittedName>
</protein>
<dbReference type="Pfam" id="PF03176">
    <property type="entry name" value="MMPL"/>
    <property type="match status" value="2"/>
</dbReference>
<gene>
    <name evidence="9" type="ORF">C8E89_102426</name>
</gene>
<dbReference type="NCBIfam" id="TIGR00833">
    <property type="entry name" value="actII"/>
    <property type="match status" value="1"/>
</dbReference>
<evidence type="ECO:0000256" key="4">
    <source>
        <dbReference type="ARBA" id="ARBA00022692"/>
    </source>
</evidence>
<comment type="similarity">
    <text evidence="2">Belongs to the resistance-nodulation-cell division (RND) (TC 2.A.6) family. MmpL subfamily.</text>
</comment>
<sequence length="946" mass="98926">MTRARFISRYAILIVVVWLVGVGVANLMVPQLEHVVAGHSRSFLPADAPSSMAASAAAELFDEQRSNNFNFIVLERDQPLGEQDGRFYDQLLAALRADPKHVITLTDLWSDPATAAAGQSPDRRAVTVMMRLAGMIGTTQATDSVAALRDTVARLGPPSGLRVYVTGPGATIADEFTAIDRQMLGITAATVGLILVLLLIVYRSPVGAAIPLISVGLAIAVARPIVAALGDAGLVEVSLFSVALLAAMLLGAGTDYAIFMIGRYHEGRSRGVEWRDSLIGAYRGVAPVIAGSAVTIAGALSCLSMAHVGVFRSTGIPCAIGVLTAMLASLTLTPALIAIAGRLGWLEPRRSMTARRWRRIGVSVARWPAPILVASAALIIVAALPLTGLRLGWNEPGATPAGAESNRGYTAAARHFPANQLLPTVLTVATDHDIRNPAGLIAVERITAQIMAVPGVRIVQSASRPAGEVPDEATLSGQAGTIGRQLDDAFDSVSDRLGRVAELDGALASMAAAVDRLATGLHGSADGLREIGSASDDIRAGMTGVQTNVTTVSGYLDPLRGFVSSTPDCPTNPICAVVARVVQPVDDVMRSSAQINNGAVKLTDGSAAATDSLAALPAAVNTMAAQLRRARAATTDLTQLGQSLGPQLGQLTDYLRELDTQFRGSAAGGFYLPQRALADPRLKSALDKLISKDGRATYLVVYGDGQEWSGDGARRARQIEAAVREATKEGTLTPTAVHIAGVGPTNVDLQALVDRDLALLLASTLALIFLIVGLMLRSPVAGIVVVGTVALSYASALGASVVIWQHLLGHELHWSVAPISFIALVAVGADYNLLLAMRIREEAHAGLRTGIVRAFAATGGVVTTAGIVFGITMFALAGSSVLSVAQIGTTIGVGLLLDTLVVRTFVLPSLIALLGRWFWWPTWKTARQRPSAAVRDQSAWPATISK</sequence>
<reference evidence="10" key="1">
    <citation type="submission" date="2018-05" db="EMBL/GenBank/DDBJ databases">
        <authorList>
            <person name="Deangelis K."/>
            <person name="Huntemann M."/>
            <person name="Clum A."/>
            <person name="Pillay M."/>
            <person name="Palaniappan K."/>
            <person name="Varghese N."/>
            <person name="Mikhailova N."/>
            <person name="Stamatis D."/>
            <person name="Reddy T."/>
            <person name="Daum C."/>
            <person name="Shapiro N."/>
            <person name="Ivanova N."/>
            <person name="Kyrpides N."/>
            <person name="Woyke T."/>
        </authorList>
    </citation>
    <scope>NUCLEOTIDE SEQUENCE [LARGE SCALE GENOMIC DNA]</scope>
    <source>
        <strain evidence="10">GAS496</strain>
    </source>
</reference>
<feature type="domain" description="Membrane transport protein MMPL" evidence="8">
    <location>
        <begin position="608"/>
        <end position="931"/>
    </location>
</feature>
<evidence type="ECO:0000256" key="2">
    <source>
        <dbReference type="ARBA" id="ARBA00010157"/>
    </source>
</evidence>
<proteinExistence type="inferred from homology"/>
<evidence type="ECO:0000313" key="9">
    <source>
        <dbReference type="EMBL" id="PXX12301.1"/>
    </source>
</evidence>
<dbReference type="GO" id="GO:0005886">
    <property type="term" value="C:plasma membrane"/>
    <property type="evidence" value="ECO:0007669"/>
    <property type="project" value="UniProtKB-SubCell"/>
</dbReference>
<evidence type="ECO:0000313" key="10">
    <source>
        <dbReference type="Proteomes" id="UP000247781"/>
    </source>
</evidence>
<feature type="transmembrane region" description="Helical" evidence="7">
    <location>
        <begin position="367"/>
        <end position="386"/>
    </location>
</feature>
<keyword evidence="4 7" id="KW-0812">Transmembrane</keyword>
<dbReference type="EMBL" id="QJJU01000002">
    <property type="protein sequence ID" value="PXX12301.1"/>
    <property type="molecule type" value="Genomic_DNA"/>
</dbReference>
<feature type="transmembrane region" description="Helical" evidence="7">
    <location>
        <begin position="855"/>
        <end position="880"/>
    </location>
</feature>
<feature type="transmembrane region" description="Helical" evidence="7">
    <location>
        <begin position="900"/>
        <end position="919"/>
    </location>
</feature>
<accession>A0A318HM25</accession>
<feature type="transmembrane region" description="Helical" evidence="7">
    <location>
        <begin position="183"/>
        <end position="202"/>
    </location>
</feature>
<organism evidence="9 10">
    <name type="scientific">Mycolicibacterium moriokaense</name>
    <dbReference type="NCBI Taxonomy" id="39691"/>
    <lineage>
        <taxon>Bacteria</taxon>
        <taxon>Bacillati</taxon>
        <taxon>Actinomycetota</taxon>
        <taxon>Actinomycetes</taxon>
        <taxon>Mycobacteriales</taxon>
        <taxon>Mycobacteriaceae</taxon>
        <taxon>Mycolicibacterium</taxon>
    </lineage>
</organism>
<feature type="domain" description="Membrane transport protein MMPL" evidence="8">
    <location>
        <begin position="43"/>
        <end position="371"/>
    </location>
</feature>
<name>A0A318HM25_9MYCO</name>
<feature type="transmembrane region" description="Helical" evidence="7">
    <location>
        <begin position="242"/>
        <end position="264"/>
    </location>
</feature>
<dbReference type="InterPro" id="IPR004707">
    <property type="entry name" value="MmpL_fam"/>
</dbReference>
<feature type="transmembrane region" description="Helical" evidence="7">
    <location>
        <begin position="320"/>
        <end position="346"/>
    </location>
</feature>
<feature type="transmembrane region" description="Helical" evidence="7">
    <location>
        <begin position="209"/>
        <end position="230"/>
    </location>
</feature>
<keyword evidence="3" id="KW-1003">Cell membrane</keyword>
<evidence type="ECO:0000259" key="8">
    <source>
        <dbReference type="Pfam" id="PF03176"/>
    </source>
</evidence>